<proteinExistence type="predicted"/>
<dbReference type="AlphaFoldDB" id="A0A0G9JVH7"/>
<evidence type="ECO:0008006" key="3">
    <source>
        <dbReference type="Google" id="ProtNLM"/>
    </source>
</evidence>
<evidence type="ECO:0000313" key="1">
    <source>
        <dbReference type="EMBL" id="KLD98278.1"/>
    </source>
</evidence>
<reference evidence="1 2" key="1">
    <citation type="submission" date="2014-01" db="EMBL/GenBank/DDBJ databases">
        <title>Development of a Comparative Genomic Fingerprinting Assay for High Resolution Genotyping of Arcobacter butzleri.</title>
        <authorList>
            <person name="Webb A.L."/>
            <person name="Inglis G.D."/>
            <person name="Kruczkiewicz P."/>
            <person name="Selinger L.B."/>
            <person name="Taboada E.N."/>
        </authorList>
    </citation>
    <scope>NUCLEOTIDE SEQUENCE [LARGE SCALE GENOMIC DNA]</scope>
    <source>
        <strain evidence="1 2">L348</strain>
    </source>
</reference>
<dbReference type="EMBL" id="JAIQ01000128">
    <property type="protein sequence ID" value="KLD98278.1"/>
    <property type="molecule type" value="Genomic_DNA"/>
</dbReference>
<evidence type="ECO:0000313" key="2">
    <source>
        <dbReference type="Proteomes" id="UP000035514"/>
    </source>
</evidence>
<accession>A0A0G9JVH7</accession>
<name>A0A0G9JVH7_9BACT</name>
<dbReference type="Proteomes" id="UP000035514">
    <property type="component" value="Unassembled WGS sequence"/>
</dbReference>
<organism evidence="1 2">
    <name type="scientific">Aliarcobacter butzleri L348</name>
    <dbReference type="NCBI Taxonomy" id="1447256"/>
    <lineage>
        <taxon>Bacteria</taxon>
        <taxon>Pseudomonadati</taxon>
        <taxon>Campylobacterota</taxon>
        <taxon>Epsilonproteobacteria</taxon>
        <taxon>Campylobacterales</taxon>
        <taxon>Arcobacteraceae</taxon>
        <taxon>Aliarcobacter</taxon>
    </lineage>
</organism>
<comment type="caution">
    <text evidence="1">The sequence shown here is derived from an EMBL/GenBank/DDBJ whole genome shotgun (WGS) entry which is preliminary data.</text>
</comment>
<gene>
    <name evidence="1" type="ORF">AA20_09025</name>
</gene>
<sequence>MVRVFFICSLFIMFLFAKDEKNIYETNCVKCHSRLPVSIDKYFYRYLLEYSSERAVKKAMFDFLKNPSEETTIMPESFIKRFGVKKKTKLSDEELNSALDKYWEEYKVSGKLK</sequence>
<dbReference type="PATRIC" id="fig|1447256.3.peg.1764"/>
<protein>
    <recommendedName>
        <fullName evidence="3">Cytochrome c domain-containing protein</fullName>
    </recommendedName>
</protein>
<dbReference type="RefSeq" id="WP_004509297.1">
    <property type="nucleotide sequence ID" value="NZ_JAIQ01000128.1"/>
</dbReference>